<evidence type="ECO:0000313" key="2">
    <source>
        <dbReference type="Proteomes" id="UP000061457"/>
    </source>
</evidence>
<accession>A0A0S2K377</accession>
<keyword evidence="1" id="KW-0251">Elongation factor</keyword>
<dbReference type="EMBL" id="CP013187">
    <property type="protein sequence ID" value="ALO42516.1"/>
    <property type="molecule type" value="Genomic_DNA"/>
</dbReference>
<dbReference type="STRING" id="161398.PP2015_2018"/>
<protein>
    <submittedName>
        <fullName evidence="1">Transcription elongation factor GreB</fullName>
    </submittedName>
</protein>
<dbReference type="GO" id="GO:0003746">
    <property type="term" value="F:translation elongation factor activity"/>
    <property type="evidence" value="ECO:0007669"/>
    <property type="project" value="UniProtKB-KW"/>
</dbReference>
<dbReference type="PATRIC" id="fig|161398.10.peg.2049"/>
<keyword evidence="1" id="KW-0648">Protein biosynthesis</keyword>
<gene>
    <name evidence="1" type="ORF">PP2015_2018</name>
</gene>
<dbReference type="KEGG" id="pphe:PP2015_2018"/>
<dbReference type="OrthoDB" id="9813147at2"/>
<dbReference type="AlphaFoldDB" id="A0A0S2K377"/>
<proteinExistence type="predicted"/>
<evidence type="ECO:0000313" key="1">
    <source>
        <dbReference type="EMBL" id="ALO42516.1"/>
    </source>
</evidence>
<organism evidence="1 2">
    <name type="scientific">Pseudoalteromonas phenolica</name>
    <dbReference type="NCBI Taxonomy" id="161398"/>
    <lineage>
        <taxon>Bacteria</taxon>
        <taxon>Pseudomonadati</taxon>
        <taxon>Pseudomonadota</taxon>
        <taxon>Gammaproteobacteria</taxon>
        <taxon>Alteromonadales</taxon>
        <taxon>Pseudoalteromonadaceae</taxon>
        <taxon>Pseudoalteromonas</taxon>
    </lineage>
</organism>
<sequence length="290" mass="32601">MKPNYSITHLRNIMENSVKEEMLSCDLIISNRGRLRDAISFIGEDAFDSIPILEINNKLEENIEIKSSNDDTTKIGIDISLIDRKTLAGLFSTLAKVALKYQFEIRIIYTLAEYTPPSGESHPNNNVKPVSNFFSGWSSRPGLPILSIVGLGYERDKAIGAVEFLESSEAFLYLPKSNEQRYYSDVMKGNKRLIECYPDNHQFAYDLESPTQTILSLDAVINAYKNKFKIVLLPFGPKLFYALSLIISVHHPEISVWHVSGEQDDTDSTQDRSVSGLIGFSFCISNSEAV</sequence>
<keyword evidence="2" id="KW-1185">Reference proteome</keyword>
<name>A0A0S2K377_9GAMM</name>
<reference evidence="1 2" key="1">
    <citation type="submission" date="2015-11" db="EMBL/GenBank/DDBJ databases">
        <authorList>
            <person name="Zhang Y."/>
            <person name="Guo Z."/>
        </authorList>
    </citation>
    <scope>NUCLEOTIDE SEQUENCE [LARGE SCALE GENOMIC DNA]</scope>
    <source>
        <strain evidence="1 2">KCTC 12086</strain>
    </source>
</reference>
<dbReference type="Proteomes" id="UP000061457">
    <property type="component" value="Chromosome I"/>
</dbReference>